<protein>
    <submittedName>
        <fullName evidence="1">Uncharacterized protein</fullName>
    </submittedName>
</protein>
<evidence type="ECO:0000313" key="1">
    <source>
        <dbReference type="EMBL" id="TDR94163.1"/>
    </source>
</evidence>
<dbReference type="RefSeq" id="WP_133769083.1">
    <property type="nucleotide sequence ID" value="NZ_SNZR01000011.1"/>
</dbReference>
<evidence type="ECO:0000313" key="2">
    <source>
        <dbReference type="Proteomes" id="UP000295122"/>
    </source>
</evidence>
<dbReference type="OrthoDB" id="8451126at2"/>
<sequence length="102" mass="11230">MARDLSAHERELARHALGLPHADKRSWRNHYVVGSGPDHEAWLGLLRDGLACRRPGSPLTGGDDLFWLTQVGAEGALDPGEMLAIKDFPSSDFSRRPRKTAS</sequence>
<name>A0A4R7C7L8_9HYPH</name>
<accession>A0A4R7C7L8</accession>
<dbReference type="EMBL" id="SNZR01000011">
    <property type="protein sequence ID" value="TDR94163.1"/>
    <property type="molecule type" value="Genomic_DNA"/>
</dbReference>
<keyword evidence="2" id="KW-1185">Reference proteome</keyword>
<comment type="caution">
    <text evidence="1">The sequence shown here is derived from an EMBL/GenBank/DDBJ whole genome shotgun (WGS) entry which is preliminary data.</text>
</comment>
<reference evidence="1 2" key="1">
    <citation type="submission" date="2019-03" db="EMBL/GenBank/DDBJ databases">
        <title>Genomic Encyclopedia of Type Strains, Phase IV (KMG-IV): sequencing the most valuable type-strain genomes for metagenomic binning, comparative biology and taxonomic classification.</title>
        <authorList>
            <person name="Goeker M."/>
        </authorList>
    </citation>
    <scope>NUCLEOTIDE SEQUENCE [LARGE SCALE GENOMIC DNA]</scope>
    <source>
        <strain evidence="1 2">DSM 25903</strain>
    </source>
</reference>
<dbReference type="AlphaFoldDB" id="A0A4R7C7L8"/>
<dbReference type="Proteomes" id="UP000295122">
    <property type="component" value="Unassembled WGS sequence"/>
</dbReference>
<gene>
    <name evidence="1" type="ORF">EV668_1440</name>
</gene>
<organism evidence="1 2">
    <name type="scientific">Enterovirga rhinocerotis</name>
    <dbReference type="NCBI Taxonomy" id="1339210"/>
    <lineage>
        <taxon>Bacteria</taxon>
        <taxon>Pseudomonadati</taxon>
        <taxon>Pseudomonadota</taxon>
        <taxon>Alphaproteobacteria</taxon>
        <taxon>Hyphomicrobiales</taxon>
        <taxon>Methylobacteriaceae</taxon>
        <taxon>Enterovirga</taxon>
    </lineage>
</organism>
<proteinExistence type="predicted"/>